<dbReference type="SMART" id="SM00642">
    <property type="entry name" value="Aamy"/>
    <property type="match status" value="1"/>
</dbReference>
<evidence type="ECO:0000256" key="3">
    <source>
        <dbReference type="ARBA" id="ARBA00023295"/>
    </source>
</evidence>
<dbReference type="GO" id="GO:0009313">
    <property type="term" value="P:oligosaccharide catabolic process"/>
    <property type="evidence" value="ECO:0007669"/>
    <property type="project" value="TreeGrafter"/>
</dbReference>
<dbReference type="SUPFAM" id="SSF51445">
    <property type="entry name" value="(Trans)glycosidases"/>
    <property type="match status" value="1"/>
</dbReference>
<dbReference type="RefSeq" id="WP_013279544.1">
    <property type="nucleotide sequence ID" value="NC_014387.1"/>
</dbReference>
<dbReference type="Proteomes" id="UP000001299">
    <property type="component" value="Chromosome 1"/>
</dbReference>
<dbReference type="GO" id="GO:0004556">
    <property type="term" value="F:alpha-amylase activity"/>
    <property type="evidence" value="ECO:0007669"/>
    <property type="project" value="TreeGrafter"/>
</dbReference>
<keyword evidence="6" id="KW-1185">Reference proteome</keyword>
<dbReference type="EC" id="3.2.1.93" evidence="5"/>
<name>E0RW19_BUTPB</name>
<dbReference type="InterPro" id="IPR045857">
    <property type="entry name" value="O16G_dom_2"/>
</dbReference>
<dbReference type="PANTHER" id="PTHR10357:SF179">
    <property type="entry name" value="NEUTRAL AND BASIC AMINO ACID TRANSPORT PROTEIN RBAT"/>
    <property type="match status" value="1"/>
</dbReference>
<accession>E0RW19</accession>
<evidence type="ECO:0000259" key="4">
    <source>
        <dbReference type="SMART" id="SM00642"/>
    </source>
</evidence>
<keyword evidence="2 5" id="KW-0378">Hydrolase</keyword>
<dbReference type="FunFam" id="3.20.20.80:FF:000064">
    <property type="entry name" value="Oligo-1,6-glucosidase"/>
    <property type="match status" value="1"/>
</dbReference>
<comment type="similarity">
    <text evidence="1">Belongs to the glycosyl hydrolase 13 family.</text>
</comment>
<dbReference type="PANTHER" id="PTHR10357">
    <property type="entry name" value="ALPHA-AMYLASE FAMILY MEMBER"/>
    <property type="match status" value="1"/>
</dbReference>
<dbReference type="Gene3D" id="3.90.400.10">
    <property type="entry name" value="Oligo-1,6-glucosidase, Domain 2"/>
    <property type="match status" value="1"/>
</dbReference>
<dbReference type="InterPro" id="IPR017853">
    <property type="entry name" value="GH"/>
</dbReference>
<dbReference type="HOGENOM" id="CLU_006462_1_2_9"/>
<gene>
    <name evidence="5" type="primary">treC</name>
    <name evidence="5" type="ordered locus">bpr_I0135</name>
</gene>
<dbReference type="SUPFAM" id="SSF51011">
    <property type="entry name" value="Glycosyl hydrolase domain"/>
    <property type="match status" value="1"/>
</dbReference>
<dbReference type="GO" id="GO:0008788">
    <property type="term" value="F:alpha,alpha-phosphotrehalase activity"/>
    <property type="evidence" value="ECO:0007669"/>
    <property type="project" value="UniProtKB-EC"/>
</dbReference>
<evidence type="ECO:0000256" key="2">
    <source>
        <dbReference type="ARBA" id="ARBA00022801"/>
    </source>
</evidence>
<evidence type="ECO:0000256" key="1">
    <source>
        <dbReference type="ARBA" id="ARBA00008061"/>
    </source>
</evidence>
<dbReference type="EMBL" id="CP001810">
    <property type="protein sequence ID" value="ADL32885.1"/>
    <property type="molecule type" value="Genomic_DNA"/>
</dbReference>
<evidence type="ECO:0000313" key="6">
    <source>
        <dbReference type="Proteomes" id="UP000001299"/>
    </source>
</evidence>
<proteinExistence type="inferred from homology"/>
<dbReference type="AlphaFoldDB" id="E0RW19"/>
<dbReference type="Gene3D" id="2.60.40.1180">
    <property type="entry name" value="Golgi alpha-mannosidase II"/>
    <property type="match status" value="1"/>
</dbReference>
<keyword evidence="3 5" id="KW-0326">Glycosidase</keyword>
<organism evidence="5 6">
    <name type="scientific">Butyrivibrio proteoclasticus (strain ATCC 51982 / DSM 14932 / B316)</name>
    <name type="common">Clostridium proteoclasticum</name>
    <dbReference type="NCBI Taxonomy" id="515622"/>
    <lineage>
        <taxon>Bacteria</taxon>
        <taxon>Bacillati</taxon>
        <taxon>Bacillota</taxon>
        <taxon>Clostridia</taxon>
        <taxon>Lachnospirales</taxon>
        <taxon>Lachnospiraceae</taxon>
        <taxon>Butyrivibrio</taxon>
    </lineage>
</organism>
<dbReference type="KEGG" id="bpb:bpr_I0135"/>
<dbReference type="Gene3D" id="3.20.20.80">
    <property type="entry name" value="Glycosidases"/>
    <property type="match status" value="1"/>
</dbReference>
<dbReference type="InterPro" id="IPR013780">
    <property type="entry name" value="Glyco_hydro_b"/>
</dbReference>
<protein>
    <submittedName>
        <fullName evidence="5">Alpha-alpha-phosphotrehalase TreC</fullName>
        <ecNumber evidence="5">3.2.1.93</ecNumber>
    </submittedName>
</protein>
<dbReference type="STRING" id="515622.bpr_I0135"/>
<dbReference type="eggNOG" id="COG0366">
    <property type="taxonomic scope" value="Bacteria"/>
</dbReference>
<reference evidence="5 6" key="1">
    <citation type="journal article" date="2010" name="PLoS ONE">
        <title>The glycobiome of the rumen bacterium Butyrivibrio proteoclasticus B316(T) highlights adaptation to a polysaccharide-rich environment.</title>
        <authorList>
            <person name="Kelly W.J."/>
            <person name="Leahy S.C."/>
            <person name="Altermann E."/>
            <person name="Yeoman C.J."/>
            <person name="Dunne J.C."/>
            <person name="Kong Z."/>
            <person name="Pacheco D.M."/>
            <person name="Li D."/>
            <person name="Noel S.J."/>
            <person name="Moon C.D."/>
            <person name="Cookson A.L."/>
            <person name="Attwood G.T."/>
        </authorList>
    </citation>
    <scope>NUCLEOTIDE SEQUENCE [LARGE SCALE GENOMIC DNA]</scope>
    <source>
        <strain evidence="6">ATCC 51982 / DSM 14932 / B316</strain>
    </source>
</reference>
<dbReference type="CAZy" id="GH13">
    <property type="family name" value="Glycoside Hydrolase Family 13"/>
</dbReference>
<dbReference type="InterPro" id="IPR006047">
    <property type="entry name" value="GH13_cat_dom"/>
</dbReference>
<dbReference type="CDD" id="cd11333">
    <property type="entry name" value="AmyAc_SI_OligoGlu_DGase"/>
    <property type="match status" value="1"/>
</dbReference>
<evidence type="ECO:0000313" key="5">
    <source>
        <dbReference type="EMBL" id="ADL32885.1"/>
    </source>
</evidence>
<dbReference type="Pfam" id="PF00128">
    <property type="entry name" value="Alpha-amylase"/>
    <property type="match status" value="1"/>
</dbReference>
<dbReference type="FunFam" id="3.90.400.10:FF:000002">
    <property type="entry name" value="Sucrose isomerase"/>
    <property type="match status" value="1"/>
</dbReference>
<sequence>MDNDCEQNRNQEMKKDWYKEMSFYQIWVRSFADGDGDGIGDLYGVYDKLEYVKSLGVDGIWFSPIYPSPNADYGYDISDYKDIHPDFGDLDQFKKMLNKAHELGLKVIMDLVVNHTSDEHPWFIESKKGRDNPYSDYYIWRDKPNNWDSLFEGKAWEYCKERGQYYLHIFAKKQPDLNMDNPKVRQEVKDIMRFWLDMGVDGFREDVINFISKKEGLPNGIPFLPAVNGMPYYKDGPHIHEYLAEFRKVCDEYDCFQLGEGPMTTVKSAMKYLTGPTKSLDMMFSFDHMMADCLYTEYIHRPFSLIKLKKAFTKWQYALAGKGWNALYLENHDHPRIISRYGSEHFWRESGTMLAASYIFQQGTPFIYQGQEIGMTNIRLMSIDQYVDVSSITNYQTYHLKEDPERRLHRIHLSSRDSARTPVQWDDTENAGFSEVRPWFYVNPNYKRVNVKREERDPDSILNFYRKCLALRKSSKTLIYGDYTEHFPKDKNIYMYERSLNGESYLIICSFSRLPVKANKPSKFAGRHGELVLCNYPKEPVSYNGVFDHIEQELSEIELRKGYFRPFETRVYRYTQ</sequence>
<feature type="domain" description="Glycosyl hydrolase family 13 catalytic" evidence="4">
    <location>
        <begin position="25"/>
        <end position="420"/>
    </location>
</feature>